<evidence type="ECO:0000313" key="5">
    <source>
        <dbReference type="Proteomes" id="UP001164776"/>
    </source>
</evidence>
<feature type="compositionally biased region" description="Low complexity" evidence="1">
    <location>
        <begin position="323"/>
        <end position="332"/>
    </location>
</feature>
<dbReference type="AlphaFoldDB" id="A0A9W8CF04"/>
<keyword evidence="5" id="KW-1185">Reference proteome</keyword>
<dbReference type="Pfam" id="PF04782">
    <property type="entry name" value="DUF632"/>
    <property type="match status" value="1"/>
</dbReference>
<dbReference type="Pfam" id="PF04783">
    <property type="entry name" value="DUF630"/>
    <property type="match status" value="1"/>
</dbReference>
<evidence type="ECO:0008006" key="6">
    <source>
        <dbReference type="Google" id="ProtNLM"/>
    </source>
</evidence>
<dbReference type="InterPro" id="IPR006868">
    <property type="entry name" value="DUF630"/>
</dbReference>
<feature type="region of interest" description="Disordered" evidence="1">
    <location>
        <begin position="79"/>
        <end position="162"/>
    </location>
</feature>
<evidence type="ECO:0000256" key="1">
    <source>
        <dbReference type="SAM" id="MobiDB-lite"/>
    </source>
</evidence>
<evidence type="ECO:0000313" key="4">
    <source>
        <dbReference type="EMBL" id="KAJ1256388.1"/>
    </source>
</evidence>
<dbReference type="EMBL" id="MU629524">
    <property type="protein sequence ID" value="KAJ1256388.1"/>
    <property type="molecule type" value="Genomic_DNA"/>
</dbReference>
<evidence type="ECO:0000259" key="2">
    <source>
        <dbReference type="Pfam" id="PF04782"/>
    </source>
</evidence>
<dbReference type="PANTHER" id="PTHR21450:SF48">
    <property type="entry name" value="OS08G0551200 PROTEIN"/>
    <property type="match status" value="1"/>
</dbReference>
<feature type="region of interest" description="Disordered" evidence="1">
    <location>
        <begin position="224"/>
        <end position="251"/>
    </location>
</feature>
<name>A0A9W8CF04_9POAL</name>
<protein>
    <recommendedName>
        <fullName evidence="6">DUF632 domain-containing protein</fullName>
    </recommendedName>
</protein>
<dbReference type="InterPro" id="IPR006867">
    <property type="entry name" value="DUF632"/>
</dbReference>
<feature type="region of interest" description="Disordered" evidence="1">
    <location>
        <begin position="268"/>
        <end position="344"/>
    </location>
</feature>
<dbReference type="PANTHER" id="PTHR21450">
    <property type="entry name" value="PROTEIN ALTERED PHOSPHATE STARVATION RESPONSE 1"/>
    <property type="match status" value="1"/>
</dbReference>
<organism evidence="4 5">
    <name type="scientific">Paspalum vaginatum</name>
    <name type="common">seashore paspalum</name>
    <dbReference type="NCBI Taxonomy" id="158149"/>
    <lineage>
        <taxon>Eukaryota</taxon>
        <taxon>Viridiplantae</taxon>
        <taxon>Streptophyta</taxon>
        <taxon>Embryophyta</taxon>
        <taxon>Tracheophyta</taxon>
        <taxon>Spermatophyta</taxon>
        <taxon>Magnoliopsida</taxon>
        <taxon>Liliopsida</taxon>
        <taxon>Poales</taxon>
        <taxon>Poaceae</taxon>
        <taxon>PACMAD clade</taxon>
        <taxon>Panicoideae</taxon>
        <taxon>Andropogonodae</taxon>
        <taxon>Paspaleae</taxon>
        <taxon>Paspalinae</taxon>
        <taxon>Paspalum</taxon>
    </lineage>
</organism>
<gene>
    <name evidence="4" type="ORF">BS78_K039500</name>
</gene>
<accession>A0A9W8CF04</accession>
<dbReference type="Proteomes" id="UP001164776">
    <property type="component" value="Unassembled WGS sequence"/>
</dbReference>
<feature type="compositionally biased region" description="Polar residues" evidence="1">
    <location>
        <begin position="147"/>
        <end position="157"/>
    </location>
</feature>
<comment type="caution">
    <text evidence="4">The sequence shown here is derived from an EMBL/GenBank/DDBJ whole genome shotgun (WGS) entry which is preliminary data.</text>
</comment>
<proteinExistence type="predicted"/>
<evidence type="ECO:0000259" key="3">
    <source>
        <dbReference type="Pfam" id="PF04783"/>
    </source>
</evidence>
<feature type="domain" description="DUF630" evidence="3">
    <location>
        <begin position="1"/>
        <end position="63"/>
    </location>
</feature>
<sequence length="847" mass="92101">MGCSHSKPNLPRGGARAFASAAIELCHDRSALLAEAIARRYALADAHCAYAASLSATGTALHDLLRAVLDATPLPLPGPDEALGLPAPRNDGNDVDVPAPDPAVAVPTSIPAVPDTEEVDDNEEEDGHPPQMAASLTPQPPQIAMPYSSTYRPTPQAASAPYGSAGYTPQQIPVPYIFDYPAVPYTYSSYYHYHQDQGQSDTIPSSHSRHGGYPYQYYSQLSQQDGWPLGSASSSHQLPPPSPPMESSWGFLDPFESLEGYYQDHPTVTAAQSMDDVRDQDEDMPELEEDEDNSELEEEECISSTTISEDEEQHIEFKESSSDDTSCSNGSNMVCGNGVDEDNNAADEQLEDHSGIVETEPTIVVAPEKVYDKDIEVVQEIKLQFEHASKSAGDVCKMPEAILVATALASPPTRNRITVARMAGALQILFSCLPTANYSSNTSLSPTARPNQLRCKPRGNVLRGQAQHSDMNGWACIAGGAQRPNLSCAVASSWWSSVAVTMRVPQMPCNGAEAHKLEEVEVSIKNMLSKIDVAIHIVNTISTKINKLRDEELWPQTHEVIRGFMQMWDDMSKCHQIQCHAMSQAKNVDSTMAAAKFSKAHMDLVKQLTFQLMDMNTSFATWFSAQKSYAVTLNAWLKMGIKYELEVTEDGMVPFSPGHLGAPPIFTICNSWRRAWGGYPMLRSEWRKDVLAHSTDLDRDLRAMDRDDLQISKAMEARNKKLELILGQRGVSVSNAHAVHEDASQPSEDGMQLCMGKVFEAMESFTTACGDAYKDLNIRSEEEKASFAAATCVDADKDLHLCSGGQEASVAAAAACATNADVALKCDTATQHVSVQTGAGGECDAHT</sequence>
<feature type="compositionally biased region" description="Acidic residues" evidence="1">
    <location>
        <begin position="115"/>
        <end position="126"/>
    </location>
</feature>
<feature type="domain" description="DUF632" evidence="2">
    <location>
        <begin position="509"/>
        <end position="675"/>
    </location>
</feature>
<feature type="compositionally biased region" description="Low complexity" evidence="1">
    <location>
        <begin position="95"/>
        <end position="107"/>
    </location>
</feature>
<reference evidence="4 5" key="1">
    <citation type="submission" date="2022-10" db="EMBL/GenBank/DDBJ databases">
        <title>WGS assembly of Paspalum vaginatum 540-79.</title>
        <authorList>
            <person name="Sun G."/>
            <person name="Wase N."/>
            <person name="Shu S."/>
            <person name="Jenkins J."/>
            <person name="Zhou B."/>
            <person name="Torres-Rodriguez J."/>
            <person name="Chen C."/>
            <person name="Sandor L."/>
            <person name="Plott C."/>
            <person name="Yoshinga Y."/>
            <person name="Daum C."/>
            <person name="Qi P."/>
            <person name="Barry K."/>
            <person name="Lipzen A."/>
            <person name="Berry L."/>
            <person name="Pedersen C."/>
            <person name="Gottilla T."/>
            <person name="Foltz A."/>
            <person name="Yu H."/>
            <person name="O'Malley R."/>
            <person name="Zhang C."/>
            <person name="Devos K."/>
            <person name="Sigmon B."/>
            <person name="Yu B."/>
            <person name="Obata T."/>
            <person name="Schmutz J."/>
            <person name="Schnable J."/>
        </authorList>
    </citation>
    <scope>NUCLEOTIDE SEQUENCE [LARGE SCALE GENOMIC DNA]</scope>
    <source>
        <strain evidence="5">cv. 540-79</strain>
    </source>
</reference>
<feature type="compositionally biased region" description="Acidic residues" evidence="1">
    <location>
        <begin position="278"/>
        <end position="301"/>
    </location>
</feature>
<dbReference type="OrthoDB" id="1088490at2759"/>